<dbReference type="InterPro" id="IPR024410">
    <property type="entry name" value="Phage_TAC_12"/>
</dbReference>
<accession>A0A8S5LKF1</accession>
<organism evidence="2">
    <name type="scientific">Siphoviridae sp. ctVsq1</name>
    <dbReference type="NCBI Taxonomy" id="2827577"/>
    <lineage>
        <taxon>Viruses</taxon>
        <taxon>Duplodnaviria</taxon>
        <taxon>Heunggongvirae</taxon>
        <taxon>Uroviricota</taxon>
        <taxon>Caudoviricetes</taxon>
    </lineage>
</organism>
<protein>
    <submittedName>
        <fullName evidence="2">Tail assembly chaperone protein</fullName>
    </submittedName>
</protein>
<name>A0A8S5LKF1_9CAUD</name>
<evidence type="ECO:0000313" key="2">
    <source>
        <dbReference type="EMBL" id="DAD70327.1"/>
    </source>
</evidence>
<proteinExistence type="predicted"/>
<sequence>MEFTVGNKVIEIKFDYMTMYKVNRDLGSQGPDGTRNEDGVGALFLRVVDRNDSALVDLIKLCASKKAKAVSDEEAIKALADKMEELGAESTEPLFEALEEEMVESGFFKEKVSKYLENLELGLKYLKAKAETAEDKAQAELQIEQTEAQIGRLKNAIS</sequence>
<dbReference type="EMBL" id="BK015863">
    <property type="protein sequence ID" value="DAD70327.1"/>
    <property type="molecule type" value="Genomic_DNA"/>
</dbReference>
<reference evidence="2" key="1">
    <citation type="journal article" date="2021" name="Proc. Natl. Acad. Sci. U.S.A.">
        <title>A Catalog of Tens of Thousands of Viruses from Human Metagenomes Reveals Hidden Associations with Chronic Diseases.</title>
        <authorList>
            <person name="Tisza M.J."/>
            <person name="Buck C.B."/>
        </authorList>
    </citation>
    <scope>NUCLEOTIDE SEQUENCE</scope>
    <source>
        <strain evidence="2">CtVsq1</strain>
    </source>
</reference>
<keyword evidence="1" id="KW-0175">Coiled coil</keyword>
<dbReference type="Pfam" id="PF12363">
    <property type="entry name" value="Phage_TAC_12"/>
    <property type="match status" value="1"/>
</dbReference>
<feature type="coiled-coil region" evidence="1">
    <location>
        <begin position="116"/>
        <end position="156"/>
    </location>
</feature>
<evidence type="ECO:0000256" key="1">
    <source>
        <dbReference type="SAM" id="Coils"/>
    </source>
</evidence>